<organism evidence="2 3">
    <name type="scientific">Centaurea solstitialis</name>
    <name type="common">yellow star-thistle</name>
    <dbReference type="NCBI Taxonomy" id="347529"/>
    <lineage>
        <taxon>Eukaryota</taxon>
        <taxon>Viridiplantae</taxon>
        <taxon>Streptophyta</taxon>
        <taxon>Embryophyta</taxon>
        <taxon>Tracheophyta</taxon>
        <taxon>Spermatophyta</taxon>
        <taxon>Magnoliopsida</taxon>
        <taxon>eudicotyledons</taxon>
        <taxon>Gunneridae</taxon>
        <taxon>Pentapetalae</taxon>
        <taxon>asterids</taxon>
        <taxon>campanulids</taxon>
        <taxon>Asterales</taxon>
        <taxon>Asteraceae</taxon>
        <taxon>Carduoideae</taxon>
        <taxon>Cardueae</taxon>
        <taxon>Centaureinae</taxon>
        <taxon>Centaurea</taxon>
    </lineage>
</organism>
<evidence type="ECO:0000313" key="2">
    <source>
        <dbReference type="EMBL" id="KAJ9566181.1"/>
    </source>
</evidence>
<dbReference type="InterPro" id="IPR025476">
    <property type="entry name" value="Helitron_helicase-like"/>
</dbReference>
<dbReference type="Pfam" id="PF14214">
    <property type="entry name" value="Helitron_like_N"/>
    <property type="match status" value="1"/>
</dbReference>
<comment type="caution">
    <text evidence="2">The sequence shown here is derived from an EMBL/GenBank/DDBJ whole genome shotgun (WGS) entry which is preliminary data.</text>
</comment>
<evidence type="ECO:0000313" key="3">
    <source>
        <dbReference type="Proteomes" id="UP001172457"/>
    </source>
</evidence>
<name>A0AA38WV77_9ASTR</name>
<sequence length="430" mass="50224">MCVSVGLPKGGDIQGGCGWNPVYPGSTPRNGGHEEYLILWLLAALKFSQMVLNKIWLSFLKPVAKKDTKSYVPKFISGSGTVVMKTQCLANPDKNKGFSFVHVESSSSVRKRVCHHRIPFQANANNDKATREYRRQAIIRWKLKMGKPLHEIRTFVSLTKKEYRRIAIGRWKNKKARQEEKLRLMKTNAERLSQCLDGGSYGRRQRSVLQHIPQEANFLLADSEFSKRNKGIYTFRVQGQIYHFINDLLPQNDSPKNLQLYFHNTYNEIQNRLDACPCLSEDITRLCLRRLQDRIKEYKISKTFHRLRHFGLKVRKTERMVKETLKLEYIVANLEALILGRNADNAKYVSIREYYAYKLQIRPNDKSYLLRFGRLLQQYIVDVYVKLESQRLAFYRTQQEEIRQEFLQGVVHAMACEETKGSAIDRRIGH</sequence>
<dbReference type="Proteomes" id="UP001172457">
    <property type="component" value="Chromosome 1"/>
</dbReference>
<dbReference type="AlphaFoldDB" id="A0AA38WV77"/>
<keyword evidence="3" id="KW-1185">Reference proteome</keyword>
<protein>
    <recommendedName>
        <fullName evidence="1">Helitron helicase-like domain-containing protein</fullName>
    </recommendedName>
</protein>
<reference evidence="2" key="1">
    <citation type="submission" date="2023-03" db="EMBL/GenBank/DDBJ databases">
        <title>Chromosome-scale reference genome and RAD-based genetic map of yellow starthistle (Centaurea solstitialis) reveal putative structural variation and QTLs associated with invader traits.</title>
        <authorList>
            <person name="Reatini B."/>
            <person name="Cang F.A."/>
            <person name="Jiang Q."/>
            <person name="Mckibben M.T.W."/>
            <person name="Barker M.S."/>
            <person name="Rieseberg L.H."/>
            <person name="Dlugosch K.M."/>
        </authorList>
    </citation>
    <scope>NUCLEOTIDE SEQUENCE</scope>
    <source>
        <strain evidence="2">CAN-66</strain>
        <tissue evidence="2">Leaf</tissue>
    </source>
</reference>
<dbReference type="PANTHER" id="PTHR45786:SF75">
    <property type="entry name" value="ATP-DEPENDENT DNA HELICASE"/>
    <property type="match status" value="1"/>
</dbReference>
<gene>
    <name evidence="2" type="ORF">OSB04_002147</name>
</gene>
<evidence type="ECO:0000259" key="1">
    <source>
        <dbReference type="Pfam" id="PF14214"/>
    </source>
</evidence>
<dbReference type="EMBL" id="JARYMX010000001">
    <property type="protein sequence ID" value="KAJ9566181.1"/>
    <property type="molecule type" value="Genomic_DNA"/>
</dbReference>
<dbReference type="PANTHER" id="PTHR45786">
    <property type="entry name" value="DNA BINDING PROTEIN-LIKE"/>
    <property type="match status" value="1"/>
</dbReference>
<feature type="domain" description="Helitron helicase-like" evidence="1">
    <location>
        <begin position="354"/>
        <end position="420"/>
    </location>
</feature>
<proteinExistence type="predicted"/>
<accession>A0AA38WV77</accession>